<sequence>MAHKKKECFTFLKGQKMVSGKIGEEPDCYLFGFVFSNYELIVHCPWRIRHANKILMGSDDLKASKITYRQIYDLLRNKKIVNIYLNDELSSDLYIGFDGNIILELFQVSSWFEAWELRELRLDGHVITALPGGELDEL</sequence>
<reference evidence="1 2" key="1">
    <citation type="submission" date="2020-07" db="EMBL/GenBank/DDBJ databases">
        <title>Thermoactinomyces phylogeny.</title>
        <authorList>
            <person name="Dunlap C."/>
        </authorList>
    </citation>
    <scope>NUCLEOTIDE SEQUENCE [LARGE SCALE GENOMIC DNA]</scope>
    <source>
        <strain evidence="1 2">AMNI-1</strain>
    </source>
</reference>
<dbReference type="Proteomes" id="UP000538292">
    <property type="component" value="Unassembled WGS sequence"/>
</dbReference>
<dbReference type="EMBL" id="JACEOL010000041">
    <property type="protein sequence ID" value="MBA4603139.1"/>
    <property type="molecule type" value="Genomic_DNA"/>
</dbReference>
<evidence type="ECO:0000313" key="1">
    <source>
        <dbReference type="EMBL" id="MBA4603139.1"/>
    </source>
</evidence>
<keyword evidence="2" id="KW-1185">Reference proteome</keyword>
<dbReference type="RefSeq" id="WP_181741389.1">
    <property type="nucleotide sequence ID" value="NZ_JACEOL010000041.1"/>
</dbReference>
<comment type="caution">
    <text evidence="1">The sequence shown here is derived from an EMBL/GenBank/DDBJ whole genome shotgun (WGS) entry which is preliminary data.</text>
</comment>
<name>A0A7W2ARM4_9BACL</name>
<protein>
    <submittedName>
        <fullName evidence="1">Uncharacterized protein</fullName>
    </submittedName>
</protein>
<proteinExistence type="predicted"/>
<organism evidence="1 2">
    <name type="scientific">Thermoactinomyces mirandus</name>
    <dbReference type="NCBI Taxonomy" id="2756294"/>
    <lineage>
        <taxon>Bacteria</taxon>
        <taxon>Bacillati</taxon>
        <taxon>Bacillota</taxon>
        <taxon>Bacilli</taxon>
        <taxon>Bacillales</taxon>
        <taxon>Thermoactinomycetaceae</taxon>
        <taxon>Thermoactinomyces</taxon>
    </lineage>
</organism>
<evidence type="ECO:0000313" key="2">
    <source>
        <dbReference type="Proteomes" id="UP000538292"/>
    </source>
</evidence>
<dbReference type="AlphaFoldDB" id="A0A7W2ARM4"/>
<gene>
    <name evidence="1" type="ORF">H2C83_12595</name>
</gene>
<accession>A0A7W2ARM4</accession>